<keyword evidence="2" id="KW-0732">Signal</keyword>
<feature type="domain" description="FAS1" evidence="3">
    <location>
        <begin position="433"/>
        <end position="569"/>
    </location>
</feature>
<dbReference type="PANTHER" id="PTHR10900:SF77">
    <property type="entry name" value="FI19380P1"/>
    <property type="match status" value="1"/>
</dbReference>
<evidence type="ECO:0000256" key="2">
    <source>
        <dbReference type="SAM" id="SignalP"/>
    </source>
</evidence>
<evidence type="ECO:0000313" key="4">
    <source>
        <dbReference type="EMBL" id="CAI2189809.1"/>
    </source>
</evidence>
<evidence type="ECO:0000259" key="3">
    <source>
        <dbReference type="PROSITE" id="PS50213"/>
    </source>
</evidence>
<feature type="domain" description="FAS1" evidence="3">
    <location>
        <begin position="148"/>
        <end position="286"/>
    </location>
</feature>
<feature type="domain" description="FAS1" evidence="3">
    <location>
        <begin position="21"/>
        <end position="156"/>
    </location>
</feature>
<dbReference type="OrthoDB" id="14252at2759"/>
<name>A0A9W4T287_9GLOM</name>
<dbReference type="PANTHER" id="PTHR10900">
    <property type="entry name" value="PERIOSTIN-RELATED"/>
    <property type="match status" value="1"/>
</dbReference>
<dbReference type="Pfam" id="PF02469">
    <property type="entry name" value="Fasciclin"/>
    <property type="match status" value="5"/>
</dbReference>
<sequence length="761" mass="86030">MSILYLLFIIILLLNLPIHAKKTIPDVLYEDQRFSNLVRALQRTMLLPYINHLETATLFAPINKAFEDDPLITRERMLYHLLFQEIKKEELQNGQLLTTHLSGEKLGPGNLGQKIRVDIVDIEEKNDTQIYVGNGQIIDFDLQADNGIIHVVTEVFRTPRDLFFSNYLRDREIDDYLSNENHITIFAPTNDAINVQLQFHERQYLIGECGGGLDDLDLFIKHHLNYEEVLYSEKFNVGLTNVNTVQGEPIKVEKDKQGDIRVADGSVPLKDLLAENGVIHVINNIAIPNALHFTKHKYLCGLRATKFVRAMIKFGLQHFIEDSDTPYTILAPKDEYFDENLISIGKETLIYHVLEGKYVTSDLFNNMHIKTELRTKDLNNHRQRAIVSILQRWYGEDETQRTELRFNDAIVEDQPVEIGNAIIYVLSGKLNPPPPIMKILGSDERLNSINFFVAHSNMISKVRSAKGFTMVAPSKKAFTELGLINSYFLHKDAIDDLRLVLSNHLINDTMYSEEIPDGESTYYTLEGEPITVNKVNNDIFFDGANGTSEVSKKDVLTSSGVLHIVDKVLMPPTLHITIAKLLKGINARTFLKIVNAANLTELVQDPINPFTIFVPSEDAFRKINVSKLITDEDLAGKWARIHIVPATIDELKDGYEAPTLLADDVKLVIKKDLLGGDYNVEVKGQWVSAKLLIGGKTWNGGAVYEIDKVLLPDFNGEDIGRIFLAVIVGLLLSGFVGIGGFGCFHFWDIWKRSSYEEIPSA</sequence>
<dbReference type="InterPro" id="IPR036378">
    <property type="entry name" value="FAS1_dom_sf"/>
</dbReference>
<evidence type="ECO:0000313" key="5">
    <source>
        <dbReference type="Proteomes" id="UP001153678"/>
    </source>
</evidence>
<evidence type="ECO:0000256" key="1">
    <source>
        <dbReference type="SAM" id="Phobius"/>
    </source>
</evidence>
<dbReference type="SMART" id="SM00554">
    <property type="entry name" value="FAS1"/>
    <property type="match status" value="5"/>
</dbReference>
<feature type="transmembrane region" description="Helical" evidence="1">
    <location>
        <begin position="722"/>
        <end position="747"/>
    </location>
</feature>
<dbReference type="InterPro" id="IPR000782">
    <property type="entry name" value="FAS1_domain"/>
</dbReference>
<keyword evidence="1" id="KW-1133">Transmembrane helix</keyword>
<proteinExistence type="predicted"/>
<dbReference type="EMBL" id="CAMKVN010006064">
    <property type="protein sequence ID" value="CAI2189809.1"/>
    <property type="molecule type" value="Genomic_DNA"/>
</dbReference>
<feature type="domain" description="FAS1" evidence="3">
    <location>
        <begin position="291"/>
        <end position="430"/>
    </location>
</feature>
<keyword evidence="5" id="KW-1185">Reference proteome</keyword>
<dbReference type="SUPFAM" id="SSF82153">
    <property type="entry name" value="FAS1 domain"/>
    <property type="match status" value="5"/>
</dbReference>
<comment type="caution">
    <text evidence="4">The sequence shown here is derived from an EMBL/GenBank/DDBJ whole genome shotgun (WGS) entry which is preliminary data.</text>
</comment>
<protein>
    <submittedName>
        <fullName evidence="4">11025_t:CDS:1</fullName>
    </submittedName>
</protein>
<dbReference type="PROSITE" id="PS50213">
    <property type="entry name" value="FAS1"/>
    <property type="match status" value="5"/>
</dbReference>
<keyword evidence="1" id="KW-0812">Transmembrane</keyword>
<feature type="signal peptide" evidence="2">
    <location>
        <begin position="1"/>
        <end position="20"/>
    </location>
</feature>
<dbReference type="InterPro" id="IPR050904">
    <property type="entry name" value="Adhesion/Biosynth-related"/>
</dbReference>
<organism evidence="4 5">
    <name type="scientific">Funneliformis geosporum</name>
    <dbReference type="NCBI Taxonomy" id="1117311"/>
    <lineage>
        <taxon>Eukaryota</taxon>
        <taxon>Fungi</taxon>
        <taxon>Fungi incertae sedis</taxon>
        <taxon>Mucoromycota</taxon>
        <taxon>Glomeromycotina</taxon>
        <taxon>Glomeromycetes</taxon>
        <taxon>Glomerales</taxon>
        <taxon>Glomeraceae</taxon>
        <taxon>Funneliformis</taxon>
    </lineage>
</organism>
<feature type="domain" description="FAS1" evidence="3">
    <location>
        <begin position="574"/>
        <end position="710"/>
    </location>
</feature>
<dbReference type="Proteomes" id="UP001153678">
    <property type="component" value="Unassembled WGS sequence"/>
</dbReference>
<accession>A0A9W4T287</accession>
<dbReference type="Gene3D" id="2.30.180.10">
    <property type="entry name" value="FAS1 domain"/>
    <property type="match status" value="5"/>
</dbReference>
<feature type="chain" id="PRO_5040971735" evidence="2">
    <location>
        <begin position="21"/>
        <end position="761"/>
    </location>
</feature>
<dbReference type="GO" id="GO:0005615">
    <property type="term" value="C:extracellular space"/>
    <property type="evidence" value="ECO:0007669"/>
    <property type="project" value="TreeGrafter"/>
</dbReference>
<keyword evidence="1" id="KW-0472">Membrane</keyword>
<dbReference type="AlphaFoldDB" id="A0A9W4T287"/>
<gene>
    <name evidence="4" type="ORF">FWILDA_LOCUS14264</name>
</gene>
<reference evidence="4" key="1">
    <citation type="submission" date="2022-08" db="EMBL/GenBank/DDBJ databases">
        <authorList>
            <person name="Kallberg Y."/>
            <person name="Tangrot J."/>
            <person name="Rosling A."/>
        </authorList>
    </citation>
    <scope>NUCLEOTIDE SEQUENCE</scope>
    <source>
        <strain evidence="4">Wild A</strain>
    </source>
</reference>